<feature type="non-terminal residue" evidence="2">
    <location>
        <position position="59"/>
    </location>
</feature>
<sequence>TRTKEAGDFFREEKEAEYFSNIMELRENIYFYLKHDKLRDNIAHSAYERLLSGNHTYTA</sequence>
<comment type="caution">
    <text evidence="2">The sequence shown here is derived from an EMBL/GenBank/DDBJ whole genome shotgun (WGS) entry which is preliminary data.</text>
</comment>
<feature type="domain" description="Spore protein YkvP/CgeB glycosyl transferase-like" evidence="1">
    <location>
        <begin position="2"/>
        <end position="58"/>
    </location>
</feature>
<reference evidence="2" key="1">
    <citation type="journal article" date="2014" name="Front. Microbiol.">
        <title>High frequency of phylogenetically diverse reductive dehalogenase-homologous genes in deep subseafloor sedimentary metagenomes.</title>
        <authorList>
            <person name="Kawai M."/>
            <person name="Futagami T."/>
            <person name="Toyoda A."/>
            <person name="Takaki Y."/>
            <person name="Nishi S."/>
            <person name="Hori S."/>
            <person name="Arai W."/>
            <person name="Tsubouchi T."/>
            <person name="Morono Y."/>
            <person name="Uchiyama I."/>
            <person name="Ito T."/>
            <person name="Fujiyama A."/>
            <person name="Inagaki F."/>
            <person name="Takami H."/>
        </authorList>
    </citation>
    <scope>NUCLEOTIDE SEQUENCE</scope>
    <source>
        <strain evidence="2">Expedition CK06-06</strain>
    </source>
</reference>
<protein>
    <recommendedName>
        <fullName evidence="1">Spore protein YkvP/CgeB glycosyl transferase-like domain-containing protein</fullName>
    </recommendedName>
</protein>
<organism evidence="2">
    <name type="scientific">marine sediment metagenome</name>
    <dbReference type="NCBI Taxonomy" id="412755"/>
    <lineage>
        <taxon>unclassified sequences</taxon>
        <taxon>metagenomes</taxon>
        <taxon>ecological metagenomes</taxon>
    </lineage>
</organism>
<name>X1W270_9ZZZZ</name>
<dbReference type="AlphaFoldDB" id="X1W270"/>
<gene>
    <name evidence="2" type="ORF">S12H4_63010</name>
</gene>
<accession>X1W270</accession>
<feature type="non-terminal residue" evidence="2">
    <location>
        <position position="1"/>
    </location>
</feature>
<evidence type="ECO:0000259" key="1">
    <source>
        <dbReference type="Pfam" id="PF13524"/>
    </source>
</evidence>
<dbReference type="InterPro" id="IPR055259">
    <property type="entry name" value="YkvP/CgeB_Glyco_trans-like"/>
</dbReference>
<proteinExistence type="predicted"/>
<evidence type="ECO:0000313" key="2">
    <source>
        <dbReference type="EMBL" id="GAJ23190.1"/>
    </source>
</evidence>
<dbReference type="Pfam" id="PF13524">
    <property type="entry name" value="Glyco_trans_1_2"/>
    <property type="match status" value="1"/>
</dbReference>
<dbReference type="EMBL" id="BARW01042581">
    <property type="protein sequence ID" value="GAJ23190.1"/>
    <property type="molecule type" value="Genomic_DNA"/>
</dbReference>